<evidence type="ECO:0000313" key="2">
    <source>
        <dbReference type="EMBL" id="KXS09854.1"/>
    </source>
</evidence>
<evidence type="ECO:0000313" key="3">
    <source>
        <dbReference type="Proteomes" id="UP000070544"/>
    </source>
</evidence>
<protein>
    <submittedName>
        <fullName evidence="2">Uncharacterized protein</fullName>
    </submittedName>
</protein>
<accession>A0A138ZZC4</accession>
<evidence type="ECO:0000256" key="1">
    <source>
        <dbReference type="SAM" id="MobiDB-lite"/>
    </source>
</evidence>
<feature type="region of interest" description="Disordered" evidence="1">
    <location>
        <begin position="27"/>
        <end position="49"/>
    </location>
</feature>
<dbReference type="Proteomes" id="UP000070544">
    <property type="component" value="Unassembled WGS sequence"/>
</dbReference>
<name>A0A138ZZC4_GONPJ</name>
<dbReference type="AlphaFoldDB" id="A0A138ZZC4"/>
<dbReference type="EMBL" id="KQ965847">
    <property type="protein sequence ID" value="KXS09854.1"/>
    <property type="molecule type" value="Genomic_DNA"/>
</dbReference>
<proteinExistence type="predicted"/>
<keyword evidence="3" id="KW-1185">Reference proteome</keyword>
<reference evidence="2 3" key="1">
    <citation type="journal article" date="2015" name="Genome Biol. Evol.">
        <title>Phylogenomic analyses indicate that early fungi evolved digesting cell walls of algal ancestors of land plants.</title>
        <authorList>
            <person name="Chang Y."/>
            <person name="Wang S."/>
            <person name="Sekimoto S."/>
            <person name="Aerts A.L."/>
            <person name="Choi C."/>
            <person name="Clum A."/>
            <person name="LaButti K.M."/>
            <person name="Lindquist E.A."/>
            <person name="Yee Ngan C."/>
            <person name="Ohm R.A."/>
            <person name="Salamov A.A."/>
            <person name="Grigoriev I.V."/>
            <person name="Spatafora J.W."/>
            <person name="Berbee M.L."/>
        </authorList>
    </citation>
    <scope>NUCLEOTIDE SEQUENCE [LARGE SCALE GENOMIC DNA]</scope>
    <source>
        <strain evidence="2 3">JEL478</strain>
    </source>
</reference>
<feature type="compositionally biased region" description="Polar residues" evidence="1">
    <location>
        <begin position="34"/>
        <end position="45"/>
    </location>
</feature>
<gene>
    <name evidence="2" type="ORF">M427DRAFT_140342</name>
</gene>
<sequence length="129" mass="13857">MSTYSQLGPVRFGVASTPGQVAAFAAEPTASTANTSAVPTGTSAEPPTPEEVYLTEEQVVVEFGGEGNRDRSHELILQTHQCSICSSLPLRYYMFAVSPHPTSSPGTWHSKALLMRIVPRFFLPGSCQV</sequence>
<organism evidence="2 3">
    <name type="scientific">Gonapodya prolifera (strain JEL478)</name>
    <name type="common">Monoblepharis prolifera</name>
    <dbReference type="NCBI Taxonomy" id="1344416"/>
    <lineage>
        <taxon>Eukaryota</taxon>
        <taxon>Fungi</taxon>
        <taxon>Fungi incertae sedis</taxon>
        <taxon>Chytridiomycota</taxon>
        <taxon>Chytridiomycota incertae sedis</taxon>
        <taxon>Monoblepharidomycetes</taxon>
        <taxon>Monoblepharidales</taxon>
        <taxon>Gonapodyaceae</taxon>
        <taxon>Gonapodya</taxon>
    </lineage>
</organism>